<keyword evidence="8" id="KW-1185">Reference proteome</keyword>
<dbReference type="GO" id="GO:0003723">
    <property type="term" value="F:RNA binding"/>
    <property type="evidence" value="ECO:0007669"/>
    <property type="project" value="TreeGrafter"/>
</dbReference>
<dbReference type="GO" id="GO:0006397">
    <property type="term" value="P:mRNA processing"/>
    <property type="evidence" value="ECO:0007669"/>
    <property type="project" value="UniProtKB-KW"/>
</dbReference>
<evidence type="ECO:0000256" key="6">
    <source>
        <dbReference type="ARBA" id="ARBA00047984"/>
    </source>
</evidence>
<dbReference type="Gramene" id="KVH35856">
    <property type="protein sequence ID" value="KVH35856"/>
    <property type="gene ID" value="Ccrd_025810"/>
</dbReference>
<keyword evidence="5" id="KW-0508">mRNA splicing</keyword>
<sequence>MGNLVYIILLEQPKSKSIKVTHQIKQQAQEKIDSLVIANTEFRSCFCNNNPPAVRPSARKEEETIKAALGLVLWFVHQKEGAERRVVGIFFLEFLFILEKRKTLPVWHQKEEFLKALKDNQTLILVGETGSGKTTQIPQFVLEAVDVESADRRKKFMVGCNQPRRVAAMSVSRQVAEEMDVTIGEEVGYIIHFEDCSSARTVLKDLSDLGVIDFDFPQFFIRF</sequence>
<dbReference type="GO" id="GO:0016787">
    <property type="term" value="F:hydrolase activity"/>
    <property type="evidence" value="ECO:0007669"/>
    <property type="project" value="UniProtKB-KW"/>
</dbReference>
<protein>
    <recommendedName>
        <fullName evidence="1">RNA helicase</fullName>
        <ecNumber evidence="1">3.6.4.13</ecNumber>
    </recommendedName>
</protein>
<evidence type="ECO:0000256" key="4">
    <source>
        <dbReference type="ARBA" id="ARBA00022806"/>
    </source>
</evidence>
<proteinExistence type="predicted"/>
<evidence type="ECO:0000256" key="1">
    <source>
        <dbReference type="ARBA" id="ARBA00012552"/>
    </source>
</evidence>
<dbReference type="GO" id="GO:0003724">
    <property type="term" value="F:RNA helicase activity"/>
    <property type="evidence" value="ECO:0007669"/>
    <property type="project" value="UniProtKB-EC"/>
</dbReference>
<evidence type="ECO:0000256" key="3">
    <source>
        <dbReference type="ARBA" id="ARBA00022801"/>
    </source>
</evidence>
<dbReference type="GO" id="GO:0008380">
    <property type="term" value="P:RNA splicing"/>
    <property type="evidence" value="ECO:0007669"/>
    <property type="project" value="UniProtKB-KW"/>
</dbReference>
<keyword evidence="4" id="KW-0547">Nucleotide-binding</keyword>
<dbReference type="SUPFAM" id="SSF52540">
    <property type="entry name" value="P-loop containing nucleoside triphosphate hydrolases"/>
    <property type="match status" value="1"/>
</dbReference>
<keyword evidence="2" id="KW-0507">mRNA processing</keyword>
<dbReference type="EMBL" id="LEKV01006915">
    <property type="protein sequence ID" value="KVH35856.1"/>
    <property type="molecule type" value="Genomic_DNA"/>
</dbReference>
<comment type="catalytic activity">
    <reaction evidence="6">
        <text>ATP + H2O = ADP + phosphate + H(+)</text>
        <dbReference type="Rhea" id="RHEA:13065"/>
        <dbReference type="ChEBI" id="CHEBI:15377"/>
        <dbReference type="ChEBI" id="CHEBI:15378"/>
        <dbReference type="ChEBI" id="CHEBI:30616"/>
        <dbReference type="ChEBI" id="CHEBI:43474"/>
        <dbReference type="ChEBI" id="CHEBI:456216"/>
        <dbReference type="EC" id="3.6.4.13"/>
    </reaction>
</comment>
<comment type="caution">
    <text evidence="7">The sequence shown here is derived from an EMBL/GenBank/DDBJ whole genome shotgun (WGS) entry which is preliminary data.</text>
</comment>
<reference evidence="7 8" key="1">
    <citation type="journal article" date="2016" name="Sci. Rep.">
        <title>The genome sequence of the outbreeding globe artichoke constructed de novo incorporating a phase-aware low-pass sequencing strategy of F1 progeny.</title>
        <authorList>
            <person name="Scaglione D."/>
            <person name="Reyes-Chin-Wo S."/>
            <person name="Acquadro A."/>
            <person name="Froenicke L."/>
            <person name="Portis E."/>
            <person name="Beitel C."/>
            <person name="Tirone M."/>
            <person name="Mauro R."/>
            <person name="Lo Monaco A."/>
            <person name="Mauromicale G."/>
            <person name="Faccioli P."/>
            <person name="Cattivelli L."/>
            <person name="Rieseberg L."/>
            <person name="Michelmore R."/>
            <person name="Lanteri S."/>
        </authorList>
    </citation>
    <scope>NUCLEOTIDE SEQUENCE [LARGE SCALE GENOMIC DNA]</scope>
    <source>
        <strain evidence="7">2C</strain>
    </source>
</reference>
<dbReference type="PANTHER" id="PTHR18934">
    <property type="entry name" value="ATP-DEPENDENT RNA HELICASE"/>
    <property type="match status" value="1"/>
</dbReference>
<keyword evidence="3" id="KW-0378">Hydrolase</keyword>
<dbReference type="STRING" id="59895.A0A103UHR0"/>
<feature type="non-terminal residue" evidence="7">
    <location>
        <position position="1"/>
    </location>
</feature>
<dbReference type="EC" id="3.6.4.13" evidence="1"/>
<organism evidence="7 8">
    <name type="scientific">Cynara cardunculus var. scolymus</name>
    <name type="common">Globe artichoke</name>
    <name type="synonym">Cynara scolymus</name>
    <dbReference type="NCBI Taxonomy" id="59895"/>
    <lineage>
        <taxon>Eukaryota</taxon>
        <taxon>Viridiplantae</taxon>
        <taxon>Streptophyta</taxon>
        <taxon>Embryophyta</taxon>
        <taxon>Tracheophyta</taxon>
        <taxon>Spermatophyta</taxon>
        <taxon>Magnoliopsida</taxon>
        <taxon>eudicotyledons</taxon>
        <taxon>Gunneridae</taxon>
        <taxon>Pentapetalae</taxon>
        <taxon>asterids</taxon>
        <taxon>campanulids</taxon>
        <taxon>Asterales</taxon>
        <taxon>Asteraceae</taxon>
        <taxon>Carduoideae</taxon>
        <taxon>Cardueae</taxon>
        <taxon>Carduinae</taxon>
        <taxon>Cynara</taxon>
    </lineage>
</organism>
<dbReference type="InterPro" id="IPR027417">
    <property type="entry name" value="P-loop_NTPase"/>
</dbReference>
<evidence type="ECO:0000313" key="8">
    <source>
        <dbReference type="Proteomes" id="UP000243975"/>
    </source>
</evidence>
<dbReference type="Proteomes" id="UP000243975">
    <property type="component" value="Unassembled WGS sequence"/>
</dbReference>
<dbReference type="AlphaFoldDB" id="A0A103UHR0"/>
<gene>
    <name evidence="7" type="ORF">Ccrd_025810</name>
</gene>
<keyword evidence="4" id="KW-0067">ATP-binding</keyword>
<dbReference type="PANTHER" id="PTHR18934:SF109">
    <property type="entry name" value="ATP-DEPENDENT RNA HELICASE DHX15 HOMOLOG"/>
    <property type="match status" value="1"/>
</dbReference>
<evidence type="ECO:0000256" key="5">
    <source>
        <dbReference type="ARBA" id="ARBA00023187"/>
    </source>
</evidence>
<name>A0A103UHR0_CYNCS</name>
<dbReference type="Gene3D" id="3.40.50.300">
    <property type="entry name" value="P-loop containing nucleotide triphosphate hydrolases"/>
    <property type="match status" value="1"/>
</dbReference>
<evidence type="ECO:0000256" key="2">
    <source>
        <dbReference type="ARBA" id="ARBA00022664"/>
    </source>
</evidence>
<evidence type="ECO:0000313" key="7">
    <source>
        <dbReference type="EMBL" id="KVH35856.1"/>
    </source>
</evidence>
<keyword evidence="4" id="KW-0347">Helicase</keyword>
<accession>A0A103UHR0</accession>